<feature type="compositionally biased region" description="Low complexity" evidence="1">
    <location>
        <begin position="60"/>
        <end position="71"/>
    </location>
</feature>
<dbReference type="Proteomes" id="UP000723463">
    <property type="component" value="Unassembled WGS sequence"/>
</dbReference>
<dbReference type="EMBL" id="JAAAXW010000037">
    <property type="protein sequence ID" value="KAF9547803.1"/>
    <property type="molecule type" value="Genomic_DNA"/>
</dbReference>
<evidence type="ECO:0000256" key="1">
    <source>
        <dbReference type="SAM" id="MobiDB-lite"/>
    </source>
</evidence>
<protein>
    <recommendedName>
        <fullName evidence="4">NADH dehydrogenase [ubiquinone] 1 alpha subcomplex assembly factor 3</fullName>
    </recommendedName>
</protein>
<dbReference type="PANTHER" id="PTHR21192:SF2">
    <property type="entry name" value="NADH DEHYDROGENASE [UBIQUINONE] 1 ALPHA SUBCOMPLEX ASSEMBLY FACTOR 3"/>
    <property type="match status" value="1"/>
</dbReference>
<organism evidence="2 3">
    <name type="scientific">Mortierella hygrophila</name>
    <dbReference type="NCBI Taxonomy" id="979708"/>
    <lineage>
        <taxon>Eukaryota</taxon>
        <taxon>Fungi</taxon>
        <taxon>Fungi incertae sedis</taxon>
        <taxon>Mucoromycota</taxon>
        <taxon>Mortierellomycotina</taxon>
        <taxon>Mortierellomycetes</taxon>
        <taxon>Mortierellales</taxon>
        <taxon>Mortierellaceae</taxon>
        <taxon>Mortierella</taxon>
    </lineage>
</organism>
<dbReference type="AlphaFoldDB" id="A0A9P6K657"/>
<dbReference type="GO" id="GO:0032981">
    <property type="term" value="P:mitochondrial respiratory chain complex I assembly"/>
    <property type="evidence" value="ECO:0007669"/>
    <property type="project" value="TreeGrafter"/>
</dbReference>
<reference evidence="2" key="1">
    <citation type="journal article" date="2020" name="Fungal Divers.">
        <title>Resolving the Mortierellaceae phylogeny through synthesis of multi-gene phylogenetics and phylogenomics.</title>
        <authorList>
            <person name="Vandepol N."/>
            <person name="Liber J."/>
            <person name="Desiro A."/>
            <person name="Na H."/>
            <person name="Kennedy M."/>
            <person name="Barry K."/>
            <person name="Grigoriev I.V."/>
            <person name="Miller A.N."/>
            <person name="O'Donnell K."/>
            <person name="Stajich J.E."/>
            <person name="Bonito G."/>
        </authorList>
    </citation>
    <scope>NUCLEOTIDE SEQUENCE</scope>
    <source>
        <strain evidence="2">NRRL 2591</strain>
    </source>
</reference>
<keyword evidence="3" id="KW-1185">Reference proteome</keyword>
<dbReference type="PANTHER" id="PTHR21192">
    <property type="entry name" value="NUCLEAR PROTEIN E3-3"/>
    <property type="match status" value="1"/>
</dbReference>
<feature type="compositionally biased region" description="Polar residues" evidence="1">
    <location>
        <begin position="74"/>
        <end position="83"/>
    </location>
</feature>
<evidence type="ECO:0000313" key="3">
    <source>
        <dbReference type="Proteomes" id="UP000723463"/>
    </source>
</evidence>
<evidence type="ECO:0008006" key="4">
    <source>
        <dbReference type="Google" id="ProtNLM"/>
    </source>
</evidence>
<dbReference type="Gene3D" id="3.40.1230.10">
    <property type="entry name" value="MTH938-like"/>
    <property type="match status" value="1"/>
</dbReference>
<gene>
    <name evidence="2" type="ORF">EC957_007749</name>
</gene>
<feature type="compositionally biased region" description="Basic and acidic residues" evidence="1">
    <location>
        <begin position="48"/>
        <end position="59"/>
    </location>
</feature>
<dbReference type="GO" id="GO:0005743">
    <property type="term" value="C:mitochondrial inner membrane"/>
    <property type="evidence" value="ECO:0007669"/>
    <property type="project" value="TreeGrafter"/>
</dbReference>
<sequence>MLRTPFRTATRTLARLSTTPKTAITTATSTPAVYSRLFSSNTILRSLHNNDNDRKEHPGEAGNAAAAAGAGTLRQKSVPTPGTNEDADSAISGFMNMFNEKDSRTVSITTCTKHGFVTTEAIALQGPVLCIGGQVFLWDIFKEGGAVEKYLKKMNTAASSSPISSSTTATPQQPARSIFEIMDEDTAKEIFKVFELMNPRPEILIVGTGKAFAPLSPAVRAVVRSLGLQVDMMSTANAAATYNMLAEEGREVAAALLPLEPSTAQVMRNNRH</sequence>
<feature type="region of interest" description="Disordered" evidence="1">
    <location>
        <begin position="48"/>
        <end position="89"/>
    </location>
</feature>
<dbReference type="SUPFAM" id="SSF64076">
    <property type="entry name" value="MTH938-like"/>
    <property type="match status" value="1"/>
</dbReference>
<dbReference type="InterPro" id="IPR036748">
    <property type="entry name" value="MTH938-like_sf"/>
</dbReference>
<dbReference type="InterPro" id="IPR007523">
    <property type="entry name" value="NDUFAF3/AAMDC"/>
</dbReference>
<dbReference type="Pfam" id="PF04430">
    <property type="entry name" value="DUF498"/>
    <property type="match status" value="1"/>
</dbReference>
<name>A0A9P6K657_9FUNG</name>
<evidence type="ECO:0000313" key="2">
    <source>
        <dbReference type="EMBL" id="KAF9547803.1"/>
    </source>
</evidence>
<proteinExistence type="predicted"/>
<comment type="caution">
    <text evidence="2">The sequence shown here is derived from an EMBL/GenBank/DDBJ whole genome shotgun (WGS) entry which is preliminary data.</text>
</comment>
<accession>A0A9P6K657</accession>